<proteinExistence type="predicted"/>
<protein>
    <submittedName>
        <fullName evidence="2">Uncharacterized protein</fullName>
    </submittedName>
</protein>
<sequence length="170" mass="19230">MALWDESMATLHDHNILREMRQLGVKPSEQELDAWIKLMYSLKTTAAFNEAVDILLKERQIQTVSVICIDEIVSGKSKKSSATRYLGSKCEMEIVKRRKGKVLLETFFMTSKSAEFFINSGTVSRSSIGRGIEHMTTLEKEPLSVFDFLGYFMITSGLSANADASEEWFV</sequence>
<keyword evidence="1" id="KW-1185">Reference proteome</keyword>
<accession>A0A914R7V2</accession>
<reference evidence="2" key="1">
    <citation type="submission" date="2022-11" db="UniProtKB">
        <authorList>
            <consortium name="WormBaseParasite"/>
        </authorList>
    </citation>
    <scope>IDENTIFICATION</scope>
</reference>
<name>A0A914R7V2_PAREQ</name>
<evidence type="ECO:0000313" key="1">
    <source>
        <dbReference type="Proteomes" id="UP000887564"/>
    </source>
</evidence>
<dbReference type="Proteomes" id="UP000887564">
    <property type="component" value="Unplaced"/>
</dbReference>
<dbReference type="AlphaFoldDB" id="A0A914R7V2"/>
<organism evidence="1 2">
    <name type="scientific">Parascaris equorum</name>
    <name type="common">Equine roundworm</name>
    <dbReference type="NCBI Taxonomy" id="6256"/>
    <lineage>
        <taxon>Eukaryota</taxon>
        <taxon>Metazoa</taxon>
        <taxon>Ecdysozoa</taxon>
        <taxon>Nematoda</taxon>
        <taxon>Chromadorea</taxon>
        <taxon>Rhabditida</taxon>
        <taxon>Spirurina</taxon>
        <taxon>Ascaridomorpha</taxon>
        <taxon>Ascaridoidea</taxon>
        <taxon>Ascarididae</taxon>
        <taxon>Parascaris</taxon>
    </lineage>
</organism>
<dbReference type="WBParaSite" id="PEQ_0000234301-mRNA-1">
    <property type="protein sequence ID" value="PEQ_0000234301-mRNA-1"/>
    <property type="gene ID" value="PEQ_0000234301"/>
</dbReference>
<evidence type="ECO:0000313" key="2">
    <source>
        <dbReference type="WBParaSite" id="PEQ_0000234301-mRNA-1"/>
    </source>
</evidence>